<evidence type="ECO:0000313" key="9">
    <source>
        <dbReference type="EMBL" id="EFB35716.1"/>
    </source>
</evidence>
<dbReference type="GO" id="GO:0046872">
    <property type="term" value="F:metal ion binding"/>
    <property type="evidence" value="ECO:0007669"/>
    <property type="project" value="UniProtKB-KW"/>
</dbReference>
<dbReference type="HOGENOM" id="CLU_130257_10_3_10"/>
<comment type="cofactor">
    <cofactor evidence="1">
        <name>Mg(2+)</name>
        <dbReference type="ChEBI" id="CHEBI:18420"/>
    </cofactor>
</comment>
<evidence type="ECO:0000259" key="8">
    <source>
        <dbReference type="Pfam" id="PF18765"/>
    </source>
</evidence>
<evidence type="ECO:0000256" key="1">
    <source>
        <dbReference type="ARBA" id="ARBA00001946"/>
    </source>
</evidence>
<dbReference type="PaxDb" id="537011-PREVCOP_04620"/>
<comment type="caution">
    <text evidence="9">The sequence shown here is derived from an EMBL/GenBank/DDBJ whole genome shotgun (WGS) entry which is preliminary data.</text>
</comment>
<organism evidence="9 10">
    <name type="scientific">Segatella copri DSM 18205</name>
    <dbReference type="NCBI Taxonomy" id="537011"/>
    <lineage>
        <taxon>Bacteria</taxon>
        <taxon>Pseudomonadati</taxon>
        <taxon>Bacteroidota</taxon>
        <taxon>Bacteroidia</taxon>
        <taxon>Bacteroidales</taxon>
        <taxon>Prevotellaceae</taxon>
        <taxon>Segatella</taxon>
    </lineage>
</organism>
<protein>
    <submittedName>
        <fullName evidence="9">Nucleotidyltransferase domain protein</fullName>
    </submittedName>
</protein>
<keyword evidence="2" id="KW-0808">Transferase</keyword>
<dbReference type="STRING" id="537011.PREVCOP_04620"/>
<dbReference type="Proteomes" id="UP000004477">
    <property type="component" value="Unassembled WGS sequence"/>
</dbReference>
<evidence type="ECO:0000256" key="6">
    <source>
        <dbReference type="ARBA" id="ARBA00022840"/>
    </source>
</evidence>
<evidence type="ECO:0000256" key="5">
    <source>
        <dbReference type="ARBA" id="ARBA00022741"/>
    </source>
</evidence>
<keyword evidence="10" id="KW-1185">Reference proteome</keyword>
<accession>D1PBP0</accession>
<sequence length="131" mass="15135">MQKIGCISAKHSSKLDVLHSICTIFAVETKTIIMKSREYYISLITSHAEELKKNFGIKSLRLFGSVSRNEQKEGSDVDICVDMEPKMFLVVRLKRFLENLLECSVDIVRLHKHINPFLLKEIEHDGIYIIK</sequence>
<gene>
    <name evidence="9" type="ORF">PREVCOP_04620</name>
</gene>
<dbReference type="InterPro" id="IPR041633">
    <property type="entry name" value="Polbeta"/>
</dbReference>
<dbReference type="Gene3D" id="3.30.460.10">
    <property type="entry name" value="Beta Polymerase, domain 2"/>
    <property type="match status" value="1"/>
</dbReference>
<evidence type="ECO:0000256" key="2">
    <source>
        <dbReference type="ARBA" id="ARBA00022679"/>
    </source>
</evidence>
<dbReference type="InterPro" id="IPR052038">
    <property type="entry name" value="Type-VII_TA_antitoxin"/>
</dbReference>
<dbReference type="PANTHER" id="PTHR33571">
    <property type="entry name" value="SSL8005 PROTEIN"/>
    <property type="match status" value="1"/>
</dbReference>
<evidence type="ECO:0000256" key="3">
    <source>
        <dbReference type="ARBA" id="ARBA00022695"/>
    </source>
</evidence>
<dbReference type="InterPro" id="IPR043519">
    <property type="entry name" value="NT_sf"/>
</dbReference>
<keyword evidence="7" id="KW-0460">Magnesium</keyword>
<proteinExistence type="predicted"/>
<feature type="domain" description="Polymerase beta nucleotidyltransferase" evidence="8">
    <location>
        <begin position="49"/>
        <end position="130"/>
    </location>
</feature>
<dbReference type="Pfam" id="PF18765">
    <property type="entry name" value="Polbeta"/>
    <property type="match status" value="1"/>
</dbReference>
<dbReference type="GO" id="GO:0005524">
    <property type="term" value="F:ATP binding"/>
    <property type="evidence" value="ECO:0007669"/>
    <property type="project" value="UniProtKB-KW"/>
</dbReference>
<dbReference type="SUPFAM" id="SSF81301">
    <property type="entry name" value="Nucleotidyltransferase"/>
    <property type="match status" value="1"/>
</dbReference>
<name>D1PBP0_9BACT</name>
<evidence type="ECO:0000256" key="4">
    <source>
        <dbReference type="ARBA" id="ARBA00022723"/>
    </source>
</evidence>
<keyword evidence="3" id="KW-0548">Nucleotidyltransferase</keyword>
<evidence type="ECO:0000256" key="7">
    <source>
        <dbReference type="ARBA" id="ARBA00022842"/>
    </source>
</evidence>
<keyword evidence="6" id="KW-0067">ATP-binding</keyword>
<dbReference type="AlphaFoldDB" id="D1PBP0"/>
<dbReference type="PANTHER" id="PTHR33571:SF14">
    <property type="entry name" value="PROTEIN ADENYLYLTRANSFERASE MJ0435-RELATED"/>
    <property type="match status" value="1"/>
</dbReference>
<dbReference type="GO" id="GO:0016779">
    <property type="term" value="F:nucleotidyltransferase activity"/>
    <property type="evidence" value="ECO:0007669"/>
    <property type="project" value="UniProtKB-KW"/>
</dbReference>
<reference evidence="9" key="1">
    <citation type="submission" date="2009-11" db="EMBL/GenBank/DDBJ databases">
        <authorList>
            <person name="Weinstock G."/>
            <person name="Sodergren E."/>
            <person name="Clifton S."/>
            <person name="Fulton L."/>
            <person name="Fulton B."/>
            <person name="Courtney L."/>
            <person name="Fronick C."/>
            <person name="Harrison M."/>
            <person name="Strong C."/>
            <person name="Farmer C."/>
            <person name="Delahaunty K."/>
            <person name="Markovic C."/>
            <person name="Hall O."/>
            <person name="Minx P."/>
            <person name="Tomlinson C."/>
            <person name="Mitreva M."/>
            <person name="Nelson J."/>
            <person name="Hou S."/>
            <person name="Wollam A."/>
            <person name="Pepin K.H."/>
            <person name="Johnson M."/>
            <person name="Bhonagiri V."/>
            <person name="Nash W.E."/>
            <person name="Warren W."/>
            <person name="Chinwalla A."/>
            <person name="Mardis E.R."/>
            <person name="Wilson R.K."/>
        </authorList>
    </citation>
    <scope>NUCLEOTIDE SEQUENCE [LARGE SCALE GENOMIC DNA]</scope>
    <source>
        <strain evidence="9">DSM 18205</strain>
    </source>
</reference>
<keyword evidence="4" id="KW-0479">Metal-binding</keyword>
<keyword evidence="5" id="KW-0547">Nucleotide-binding</keyword>
<evidence type="ECO:0000313" key="10">
    <source>
        <dbReference type="Proteomes" id="UP000004477"/>
    </source>
</evidence>
<dbReference type="CDD" id="cd05403">
    <property type="entry name" value="NT_KNTase_like"/>
    <property type="match status" value="1"/>
</dbReference>
<dbReference type="EMBL" id="ACBX02000012">
    <property type="protein sequence ID" value="EFB35716.1"/>
    <property type="molecule type" value="Genomic_DNA"/>
</dbReference>